<proteinExistence type="predicted"/>
<reference evidence="3" key="1">
    <citation type="submission" date="2017-04" db="EMBL/GenBank/DDBJ databases">
        <authorList>
            <person name="Varghese N."/>
            <person name="Submissions S."/>
        </authorList>
    </citation>
    <scope>NUCLEOTIDE SEQUENCE [LARGE SCALE GENOMIC DNA]</scope>
    <source>
        <strain evidence="3">DSM 4125</strain>
    </source>
</reference>
<keyword evidence="1" id="KW-0812">Transmembrane</keyword>
<dbReference type="STRING" id="1028.SAMN05661096_00204"/>
<organism evidence="2 3">
    <name type="scientific">Marivirga sericea</name>
    <dbReference type="NCBI Taxonomy" id="1028"/>
    <lineage>
        <taxon>Bacteria</taxon>
        <taxon>Pseudomonadati</taxon>
        <taxon>Bacteroidota</taxon>
        <taxon>Cytophagia</taxon>
        <taxon>Cytophagales</taxon>
        <taxon>Marivirgaceae</taxon>
        <taxon>Marivirga</taxon>
    </lineage>
</organism>
<evidence type="ECO:0008006" key="4">
    <source>
        <dbReference type="Google" id="ProtNLM"/>
    </source>
</evidence>
<keyword evidence="1" id="KW-0472">Membrane</keyword>
<dbReference type="Proteomes" id="UP000193804">
    <property type="component" value="Unassembled WGS sequence"/>
</dbReference>
<gene>
    <name evidence="2" type="ORF">SAMN05661096_00204</name>
</gene>
<feature type="transmembrane region" description="Helical" evidence="1">
    <location>
        <begin position="6"/>
        <end position="23"/>
    </location>
</feature>
<dbReference type="EMBL" id="FXAW01000001">
    <property type="protein sequence ID" value="SMG09377.1"/>
    <property type="molecule type" value="Genomic_DNA"/>
</dbReference>
<keyword evidence="3" id="KW-1185">Reference proteome</keyword>
<name>A0A1X7I4M8_9BACT</name>
<evidence type="ECO:0000313" key="2">
    <source>
        <dbReference type="EMBL" id="SMG09377.1"/>
    </source>
</evidence>
<dbReference type="RefSeq" id="WP_085515225.1">
    <property type="nucleotide sequence ID" value="NZ_FXAW01000001.1"/>
</dbReference>
<accession>A0A1X7I4M8</accession>
<evidence type="ECO:0000313" key="3">
    <source>
        <dbReference type="Proteomes" id="UP000193804"/>
    </source>
</evidence>
<keyword evidence="1" id="KW-1133">Transmembrane helix</keyword>
<dbReference type="InterPro" id="IPR046125">
    <property type="entry name" value="DUF6122"/>
</dbReference>
<dbReference type="Pfam" id="PF19617">
    <property type="entry name" value="DUF6122"/>
    <property type="match status" value="1"/>
</dbReference>
<feature type="transmembrane region" description="Helical" evidence="1">
    <location>
        <begin position="30"/>
        <end position="47"/>
    </location>
</feature>
<dbReference type="AlphaFoldDB" id="A0A1X7I4M8"/>
<evidence type="ECO:0000256" key="1">
    <source>
        <dbReference type="SAM" id="Phobius"/>
    </source>
</evidence>
<sequence length="105" mass="12241">MIATIIHYSFHFIAPAGIAYLYNRNNWKKAYWVLIATMLVDIDHLLANPIFDPNRCSIGFHPLHSYYAILIYFFLLFPKRSRLVAIGLLFHMFTDALDCFLQGTL</sequence>
<feature type="transmembrane region" description="Helical" evidence="1">
    <location>
        <begin position="59"/>
        <end position="77"/>
    </location>
</feature>
<dbReference type="OrthoDB" id="289051at2"/>
<protein>
    <recommendedName>
        <fullName evidence="4">LexA-binding, inner membrane-associated hydrolase</fullName>
    </recommendedName>
</protein>